<evidence type="ECO:0000313" key="12">
    <source>
        <dbReference type="EMBL" id="GMI25960.1"/>
    </source>
</evidence>
<sequence length="737" mass="81652">GASLSGLVLDKKAKEKEKDDSDRVSANRERFEKDVERSGRSKGESRSSREAGSPGRSRSPSFGALAGAGAHASWRAGKGGGGAGSTGGVLQTPTDGAGVSNEVASLYATYRPKKPNKPSPGAKGKDASSPKRGLLSPAVGSMKSAVGDAAETIDTKRRMSMAAAGSAAKRVASIAQKQRDNKAKKAEEAKAAKEAESKKADEYKTMINKYKLRSTSVSHTEDEQAEMVSKLEQVGALASLKSKMIFHPEGNRIRSWEVLIMVLVVWQAVYLMSGTPHGAWFVIDITASIPFDWMVQGLGIAWSYEDYKCVMQYSLDVAAQALNCRGGGSTAVTSLGLVKILRLPRLMRLLKLFRLMRTTMKRFEKYARWIKYSRYSHLFQMSKNLITIIVICHIFGCLWWAVGGYPGGGEWFQYECISVRRHCDDAELWETPEAMTGCWESCNYNWNSTNINAWERGQEWGTLYITAYFAVVAMLTAGENLSPITQAEKLTALLFIMIGSILMAIVFGDVAVAISNFNARTSRYQAKMEYLYESMKRMGLPAEIERRVYSYYDYIHDAHGTLNGETTMFIPELSKKLAAEVLMYLRMDMIHKVPFFQNISPEVVQQLVLKLTLQVFLPKEYICVRGEVGDEMFFISDGNCEVTIPFKEMPVEKKDELRKEKLRTALERGKVRKGSSVLKTMVMNRRKSGANAVVRPKGGERSMQESGVNRASSGGPPRTQAPARPSMKGNRGFSTSD</sequence>
<dbReference type="InterPro" id="IPR005821">
    <property type="entry name" value="Ion_trans_dom"/>
</dbReference>
<dbReference type="Gene3D" id="2.60.120.10">
    <property type="entry name" value="Jelly Rolls"/>
    <property type="match status" value="1"/>
</dbReference>
<evidence type="ECO:0000256" key="6">
    <source>
        <dbReference type="ARBA" id="ARBA00023136"/>
    </source>
</evidence>
<organism evidence="12 13">
    <name type="scientific">Tetraparma gracilis</name>
    <dbReference type="NCBI Taxonomy" id="2962635"/>
    <lineage>
        <taxon>Eukaryota</taxon>
        <taxon>Sar</taxon>
        <taxon>Stramenopiles</taxon>
        <taxon>Ochrophyta</taxon>
        <taxon>Bolidophyceae</taxon>
        <taxon>Parmales</taxon>
        <taxon>Triparmaceae</taxon>
        <taxon>Tetraparma</taxon>
    </lineage>
</organism>
<dbReference type="Gene3D" id="1.10.287.70">
    <property type="match status" value="1"/>
</dbReference>
<dbReference type="PROSITE" id="PS00888">
    <property type="entry name" value="CNMP_BINDING_1"/>
    <property type="match status" value="1"/>
</dbReference>
<feature type="compositionally biased region" description="Low complexity" evidence="9">
    <location>
        <begin position="50"/>
        <end position="61"/>
    </location>
</feature>
<evidence type="ECO:0000256" key="10">
    <source>
        <dbReference type="SAM" id="Phobius"/>
    </source>
</evidence>
<evidence type="ECO:0000313" key="13">
    <source>
        <dbReference type="Proteomes" id="UP001165060"/>
    </source>
</evidence>
<feature type="compositionally biased region" description="Basic and acidic residues" evidence="9">
    <location>
        <begin position="177"/>
        <end position="198"/>
    </location>
</feature>
<feature type="region of interest" description="Disordered" evidence="9">
    <location>
        <begin position="1"/>
        <end position="147"/>
    </location>
</feature>
<feature type="transmembrane region" description="Helical" evidence="10">
    <location>
        <begin position="490"/>
        <end position="514"/>
    </location>
</feature>
<reference evidence="12 13" key="1">
    <citation type="journal article" date="2023" name="Commun. Biol.">
        <title>Genome analysis of Parmales, the sister group of diatoms, reveals the evolutionary specialization of diatoms from phago-mixotrophs to photoautotrophs.</title>
        <authorList>
            <person name="Ban H."/>
            <person name="Sato S."/>
            <person name="Yoshikawa S."/>
            <person name="Yamada K."/>
            <person name="Nakamura Y."/>
            <person name="Ichinomiya M."/>
            <person name="Sato N."/>
            <person name="Blanc-Mathieu R."/>
            <person name="Endo H."/>
            <person name="Kuwata A."/>
            <person name="Ogata H."/>
        </authorList>
    </citation>
    <scope>NUCLEOTIDE SEQUENCE [LARGE SCALE GENOMIC DNA]</scope>
</reference>
<dbReference type="InterPro" id="IPR000595">
    <property type="entry name" value="cNMP-bd_dom"/>
</dbReference>
<evidence type="ECO:0000256" key="8">
    <source>
        <dbReference type="ARBA" id="ARBA00023303"/>
    </source>
</evidence>
<evidence type="ECO:0000256" key="2">
    <source>
        <dbReference type="ARBA" id="ARBA00022448"/>
    </source>
</evidence>
<feature type="compositionally biased region" description="Basic and acidic residues" evidence="9">
    <location>
        <begin position="9"/>
        <end position="49"/>
    </location>
</feature>
<accession>A0ABQ6MH54</accession>
<feature type="region of interest" description="Disordered" evidence="9">
    <location>
        <begin position="172"/>
        <end position="198"/>
    </location>
</feature>
<dbReference type="SUPFAM" id="SSF81324">
    <property type="entry name" value="Voltage-gated potassium channels"/>
    <property type="match status" value="1"/>
</dbReference>
<evidence type="ECO:0000256" key="5">
    <source>
        <dbReference type="ARBA" id="ARBA00023065"/>
    </source>
</evidence>
<proteinExistence type="predicted"/>
<keyword evidence="6 10" id="KW-0472">Membrane</keyword>
<comment type="subcellular location">
    <subcellularLocation>
        <location evidence="1">Membrane</location>
        <topology evidence="1">Multi-pass membrane protein</topology>
    </subcellularLocation>
</comment>
<evidence type="ECO:0000256" key="1">
    <source>
        <dbReference type="ARBA" id="ARBA00004141"/>
    </source>
</evidence>
<feature type="non-terminal residue" evidence="12">
    <location>
        <position position="737"/>
    </location>
</feature>
<dbReference type="SUPFAM" id="SSF51206">
    <property type="entry name" value="cAMP-binding domain-like"/>
    <property type="match status" value="1"/>
</dbReference>
<keyword evidence="7" id="KW-1071">Ligand-gated ion channel</keyword>
<feature type="compositionally biased region" description="Gly residues" evidence="9">
    <location>
        <begin position="77"/>
        <end position="87"/>
    </location>
</feature>
<dbReference type="PANTHER" id="PTHR45638:SF11">
    <property type="entry name" value="CYCLIC NUCLEOTIDE-GATED CATION CHANNEL SUBUNIT A"/>
    <property type="match status" value="1"/>
</dbReference>
<dbReference type="PANTHER" id="PTHR45638">
    <property type="entry name" value="CYCLIC NUCLEOTIDE-GATED CATION CHANNEL SUBUNIT A"/>
    <property type="match status" value="1"/>
</dbReference>
<feature type="transmembrane region" description="Helical" evidence="10">
    <location>
        <begin position="384"/>
        <end position="402"/>
    </location>
</feature>
<feature type="region of interest" description="Disordered" evidence="9">
    <location>
        <begin position="686"/>
        <end position="737"/>
    </location>
</feature>
<dbReference type="Proteomes" id="UP001165060">
    <property type="component" value="Unassembled WGS sequence"/>
</dbReference>
<protein>
    <recommendedName>
        <fullName evidence="11">Cyclic nucleotide-binding domain-containing protein</fullName>
    </recommendedName>
</protein>
<comment type="caution">
    <text evidence="12">The sequence shown here is derived from an EMBL/GenBank/DDBJ whole genome shotgun (WGS) entry which is preliminary data.</text>
</comment>
<dbReference type="InterPro" id="IPR050866">
    <property type="entry name" value="CNG_cation_channel"/>
</dbReference>
<keyword evidence="5" id="KW-0406">Ion transport</keyword>
<keyword evidence="13" id="KW-1185">Reference proteome</keyword>
<dbReference type="Gene3D" id="1.10.287.630">
    <property type="entry name" value="Helix hairpin bin"/>
    <property type="match status" value="1"/>
</dbReference>
<evidence type="ECO:0000256" key="3">
    <source>
        <dbReference type="ARBA" id="ARBA00022692"/>
    </source>
</evidence>
<name>A0ABQ6MH54_9STRA</name>
<dbReference type="PROSITE" id="PS50042">
    <property type="entry name" value="CNMP_BINDING_3"/>
    <property type="match status" value="1"/>
</dbReference>
<feature type="non-terminal residue" evidence="12">
    <location>
        <position position="1"/>
    </location>
</feature>
<keyword evidence="2" id="KW-0813">Transport</keyword>
<keyword evidence="3 10" id="KW-0812">Transmembrane</keyword>
<dbReference type="EMBL" id="BRYB01005558">
    <property type="protein sequence ID" value="GMI25960.1"/>
    <property type="molecule type" value="Genomic_DNA"/>
</dbReference>
<feature type="transmembrane region" description="Helical" evidence="10">
    <location>
        <begin position="460"/>
        <end position="478"/>
    </location>
</feature>
<keyword evidence="8" id="KW-0407">Ion channel</keyword>
<evidence type="ECO:0000256" key="9">
    <source>
        <dbReference type="SAM" id="MobiDB-lite"/>
    </source>
</evidence>
<gene>
    <name evidence="12" type="ORF">TeGR_g7213</name>
</gene>
<dbReference type="InterPro" id="IPR018488">
    <property type="entry name" value="cNMP-bd_CS"/>
</dbReference>
<dbReference type="InterPro" id="IPR014710">
    <property type="entry name" value="RmlC-like_jellyroll"/>
</dbReference>
<keyword evidence="4 10" id="KW-1133">Transmembrane helix</keyword>
<dbReference type="Pfam" id="PF00520">
    <property type="entry name" value="Ion_trans"/>
    <property type="match status" value="1"/>
</dbReference>
<evidence type="ECO:0000259" key="11">
    <source>
        <dbReference type="PROSITE" id="PS50042"/>
    </source>
</evidence>
<feature type="domain" description="Cyclic nucleotide-binding" evidence="11">
    <location>
        <begin position="595"/>
        <end position="643"/>
    </location>
</feature>
<evidence type="ECO:0000256" key="7">
    <source>
        <dbReference type="ARBA" id="ARBA00023286"/>
    </source>
</evidence>
<evidence type="ECO:0000256" key="4">
    <source>
        <dbReference type="ARBA" id="ARBA00022989"/>
    </source>
</evidence>
<dbReference type="InterPro" id="IPR018490">
    <property type="entry name" value="cNMP-bd_dom_sf"/>
</dbReference>
<dbReference type="CDD" id="cd00038">
    <property type="entry name" value="CAP_ED"/>
    <property type="match status" value="1"/>
</dbReference>